<proteinExistence type="predicted"/>
<reference evidence="3" key="1">
    <citation type="journal article" date="2013" name="Nature">
        <title>Draft genome of the wheat A-genome progenitor Triticum urartu.</title>
        <authorList>
            <person name="Ling H.Q."/>
            <person name="Zhao S."/>
            <person name="Liu D."/>
            <person name="Wang J."/>
            <person name="Sun H."/>
            <person name="Zhang C."/>
            <person name="Fan H."/>
            <person name="Li D."/>
            <person name="Dong L."/>
            <person name="Tao Y."/>
            <person name="Gao C."/>
            <person name="Wu H."/>
            <person name="Li Y."/>
            <person name="Cui Y."/>
            <person name="Guo X."/>
            <person name="Zheng S."/>
            <person name="Wang B."/>
            <person name="Yu K."/>
            <person name="Liang Q."/>
            <person name="Yang W."/>
            <person name="Lou X."/>
            <person name="Chen J."/>
            <person name="Feng M."/>
            <person name="Jian J."/>
            <person name="Zhang X."/>
            <person name="Luo G."/>
            <person name="Jiang Y."/>
            <person name="Liu J."/>
            <person name="Wang Z."/>
            <person name="Sha Y."/>
            <person name="Zhang B."/>
            <person name="Wu H."/>
            <person name="Tang D."/>
            <person name="Shen Q."/>
            <person name="Xue P."/>
            <person name="Zou S."/>
            <person name="Wang X."/>
            <person name="Liu X."/>
            <person name="Wang F."/>
            <person name="Yang Y."/>
            <person name="An X."/>
            <person name="Dong Z."/>
            <person name="Zhang K."/>
            <person name="Zhang X."/>
            <person name="Luo M.C."/>
            <person name="Dvorak J."/>
            <person name="Tong Y."/>
            <person name="Wang J."/>
            <person name="Yang H."/>
            <person name="Li Z."/>
            <person name="Wang D."/>
            <person name="Zhang A."/>
            <person name="Wang J."/>
        </authorList>
    </citation>
    <scope>NUCLEOTIDE SEQUENCE</scope>
    <source>
        <strain evidence="3">cv. G1812</strain>
    </source>
</reference>
<evidence type="ECO:0000313" key="3">
    <source>
        <dbReference type="Proteomes" id="UP000015106"/>
    </source>
</evidence>
<evidence type="ECO:0000256" key="1">
    <source>
        <dbReference type="SAM" id="MobiDB-lite"/>
    </source>
</evidence>
<feature type="region of interest" description="Disordered" evidence="1">
    <location>
        <begin position="285"/>
        <end position="340"/>
    </location>
</feature>
<accession>A0A8R7P4S2</accession>
<dbReference type="Proteomes" id="UP000015106">
    <property type="component" value="Chromosome 1"/>
</dbReference>
<dbReference type="Gramene" id="TuG1812G0100002496.01.T01">
    <property type="protein sequence ID" value="TuG1812G0100002496.01.T01"/>
    <property type="gene ID" value="TuG1812G0100002496.01"/>
</dbReference>
<sequence>MVIRYDGRLGARARLDLVDDEEAGEHGTAVQHDELAVAHVHGVVVRGAVPERLRVVALRRPDAPGDDAAHQHGPANRAGRRRGSGVRGAAAGEGAHRGAGRAELAGGDASTEDAAHARARGRAALEAHHLVAVGAAPGRGAVRARRRPGLLEPCHSPRAAVHAEHRLHLRSRRGGAGQVPAGREDELHHLPRRVALRQLRHGQERRARGRGRGPGRRHERGRRLLGLLLGPRPRRLLLPLLPVPPPLPARLPRLPRGRHRVPDVRRGAARRREERLGLLARGRRDDGVRHAVGPAAEGPHPCRRHRDGQEQSARSREPAAAERSRGSLGEWNGWWWPGRG</sequence>
<feature type="compositionally biased region" description="Basic and acidic residues" evidence="1">
    <location>
        <begin position="60"/>
        <end position="70"/>
    </location>
</feature>
<evidence type="ECO:0000313" key="2">
    <source>
        <dbReference type="EnsemblPlants" id="TuG1812G0100002496.01.T01"/>
    </source>
</evidence>
<feature type="compositionally biased region" description="Basic and acidic residues" evidence="1">
    <location>
        <begin position="307"/>
        <end position="325"/>
    </location>
</feature>
<feature type="region of interest" description="Disordered" evidence="1">
    <location>
        <begin position="60"/>
        <end position="121"/>
    </location>
</feature>
<feature type="compositionally biased region" description="Basic residues" evidence="1">
    <location>
        <begin position="207"/>
        <end position="220"/>
    </location>
</feature>
<reference evidence="2" key="2">
    <citation type="submission" date="2018-03" db="EMBL/GenBank/DDBJ databases">
        <title>The Triticum urartu genome reveals the dynamic nature of wheat genome evolution.</title>
        <authorList>
            <person name="Ling H."/>
            <person name="Ma B."/>
            <person name="Shi X."/>
            <person name="Liu H."/>
            <person name="Dong L."/>
            <person name="Sun H."/>
            <person name="Cao Y."/>
            <person name="Gao Q."/>
            <person name="Zheng S."/>
            <person name="Li Y."/>
            <person name="Yu Y."/>
            <person name="Du H."/>
            <person name="Qi M."/>
            <person name="Li Y."/>
            <person name="Yu H."/>
            <person name="Cui Y."/>
            <person name="Wang N."/>
            <person name="Chen C."/>
            <person name="Wu H."/>
            <person name="Zhao Y."/>
            <person name="Zhang J."/>
            <person name="Li Y."/>
            <person name="Zhou W."/>
            <person name="Zhang B."/>
            <person name="Hu W."/>
            <person name="Eijk M."/>
            <person name="Tang J."/>
            <person name="Witsenboer H."/>
            <person name="Zhao S."/>
            <person name="Li Z."/>
            <person name="Zhang A."/>
            <person name="Wang D."/>
            <person name="Liang C."/>
        </authorList>
    </citation>
    <scope>NUCLEOTIDE SEQUENCE [LARGE SCALE GENOMIC DNA]</scope>
    <source>
        <strain evidence="2">cv. G1812</strain>
    </source>
</reference>
<dbReference type="AlphaFoldDB" id="A0A8R7P4S2"/>
<name>A0A8R7P4S2_TRIUA</name>
<dbReference type="EnsemblPlants" id="TuG1812G0100002496.01.T01">
    <property type="protein sequence ID" value="TuG1812G0100002496.01.T01"/>
    <property type="gene ID" value="TuG1812G0100002496.01"/>
</dbReference>
<protein>
    <submittedName>
        <fullName evidence="2">Uncharacterized protein</fullName>
    </submittedName>
</protein>
<feature type="region of interest" description="Disordered" evidence="1">
    <location>
        <begin position="201"/>
        <end position="220"/>
    </location>
</feature>
<keyword evidence="3" id="KW-1185">Reference proteome</keyword>
<organism evidence="2 3">
    <name type="scientific">Triticum urartu</name>
    <name type="common">Red wild einkorn</name>
    <name type="synonym">Crithodium urartu</name>
    <dbReference type="NCBI Taxonomy" id="4572"/>
    <lineage>
        <taxon>Eukaryota</taxon>
        <taxon>Viridiplantae</taxon>
        <taxon>Streptophyta</taxon>
        <taxon>Embryophyta</taxon>
        <taxon>Tracheophyta</taxon>
        <taxon>Spermatophyta</taxon>
        <taxon>Magnoliopsida</taxon>
        <taxon>Liliopsida</taxon>
        <taxon>Poales</taxon>
        <taxon>Poaceae</taxon>
        <taxon>BOP clade</taxon>
        <taxon>Pooideae</taxon>
        <taxon>Triticodae</taxon>
        <taxon>Triticeae</taxon>
        <taxon>Triticinae</taxon>
        <taxon>Triticum</taxon>
    </lineage>
</organism>
<reference evidence="2" key="3">
    <citation type="submission" date="2022-06" db="UniProtKB">
        <authorList>
            <consortium name="EnsemblPlants"/>
        </authorList>
    </citation>
    <scope>IDENTIFICATION</scope>
</reference>